<evidence type="ECO:0000256" key="5">
    <source>
        <dbReference type="ARBA" id="ARBA00023136"/>
    </source>
</evidence>
<feature type="region of interest" description="Disordered" evidence="6">
    <location>
        <begin position="184"/>
        <end position="208"/>
    </location>
</feature>
<dbReference type="GO" id="GO:0072598">
    <property type="term" value="P:protein localization to chloroplast"/>
    <property type="evidence" value="ECO:0007669"/>
    <property type="project" value="TreeGrafter"/>
</dbReference>
<dbReference type="Proteomes" id="UP000612055">
    <property type="component" value="Unassembled WGS sequence"/>
</dbReference>
<evidence type="ECO:0000256" key="2">
    <source>
        <dbReference type="ARBA" id="ARBA00010583"/>
    </source>
</evidence>
<evidence type="ECO:0000256" key="3">
    <source>
        <dbReference type="ARBA" id="ARBA00022692"/>
    </source>
</evidence>
<dbReference type="GO" id="GO:0009535">
    <property type="term" value="C:chloroplast thylakoid membrane"/>
    <property type="evidence" value="ECO:0007669"/>
    <property type="project" value="TreeGrafter"/>
</dbReference>
<dbReference type="PANTHER" id="PTHR12428">
    <property type="entry name" value="OXA1"/>
    <property type="match status" value="1"/>
</dbReference>
<proteinExistence type="inferred from homology"/>
<dbReference type="OrthoDB" id="2148490at2759"/>
<feature type="compositionally biased region" description="Low complexity" evidence="6">
    <location>
        <begin position="196"/>
        <end position="208"/>
    </location>
</feature>
<comment type="caution">
    <text evidence="7">The sequence shown here is derived from an EMBL/GenBank/DDBJ whole genome shotgun (WGS) entry which is preliminary data.</text>
</comment>
<dbReference type="InterPro" id="IPR001708">
    <property type="entry name" value="YidC/ALB3/OXA1/COX18"/>
</dbReference>
<comment type="subcellular location">
    <subcellularLocation>
        <location evidence="1">Membrane</location>
        <topology evidence="1">Multi-pass membrane protein</topology>
    </subcellularLocation>
</comment>
<organism evidence="7 8">
    <name type="scientific">Edaphochlamys debaryana</name>
    <dbReference type="NCBI Taxonomy" id="47281"/>
    <lineage>
        <taxon>Eukaryota</taxon>
        <taxon>Viridiplantae</taxon>
        <taxon>Chlorophyta</taxon>
        <taxon>core chlorophytes</taxon>
        <taxon>Chlorophyceae</taxon>
        <taxon>CS clade</taxon>
        <taxon>Chlamydomonadales</taxon>
        <taxon>Chlamydomonadales incertae sedis</taxon>
        <taxon>Edaphochlamys</taxon>
    </lineage>
</organism>
<protein>
    <submittedName>
        <fullName evidence="7">Uncharacterized protein</fullName>
    </submittedName>
</protein>
<accession>A0A835Y8M0</accession>
<evidence type="ECO:0000256" key="1">
    <source>
        <dbReference type="ARBA" id="ARBA00004141"/>
    </source>
</evidence>
<comment type="similarity">
    <text evidence="2">Belongs to the OXA1/ALB3/YidC (TC 2.A.9.2) family.</text>
</comment>
<dbReference type="GO" id="GO:0032977">
    <property type="term" value="F:membrane insertase activity"/>
    <property type="evidence" value="ECO:0007669"/>
    <property type="project" value="InterPro"/>
</dbReference>
<dbReference type="PANTHER" id="PTHR12428:SF14">
    <property type="entry name" value="ALBINO3-LIKE PROTEIN 1, CHLOROPLASTIC"/>
    <property type="match status" value="1"/>
</dbReference>
<keyword evidence="8" id="KW-1185">Reference proteome</keyword>
<keyword evidence="4" id="KW-1133">Transmembrane helix</keyword>
<name>A0A835Y8M0_9CHLO</name>
<dbReference type="GO" id="GO:0010027">
    <property type="term" value="P:thylakoid membrane organization"/>
    <property type="evidence" value="ECO:0007669"/>
    <property type="project" value="TreeGrafter"/>
</dbReference>
<dbReference type="AlphaFoldDB" id="A0A835Y8M0"/>
<evidence type="ECO:0000256" key="4">
    <source>
        <dbReference type="ARBA" id="ARBA00022989"/>
    </source>
</evidence>
<evidence type="ECO:0000313" key="7">
    <source>
        <dbReference type="EMBL" id="KAG2498063.1"/>
    </source>
</evidence>
<dbReference type="GO" id="GO:0051205">
    <property type="term" value="P:protein insertion into membrane"/>
    <property type="evidence" value="ECO:0007669"/>
    <property type="project" value="TreeGrafter"/>
</dbReference>
<keyword evidence="3" id="KW-0812">Transmembrane</keyword>
<dbReference type="EMBL" id="JAEHOE010000011">
    <property type="protein sequence ID" value="KAG2498063.1"/>
    <property type="molecule type" value="Genomic_DNA"/>
</dbReference>
<reference evidence="7" key="1">
    <citation type="journal article" date="2020" name="bioRxiv">
        <title>Comparative genomics of Chlamydomonas.</title>
        <authorList>
            <person name="Craig R.J."/>
            <person name="Hasan A.R."/>
            <person name="Ness R.W."/>
            <person name="Keightley P.D."/>
        </authorList>
    </citation>
    <scope>NUCLEOTIDE SEQUENCE</scope>
    <source>
        <strain evidence="7">CCAP 11/70</strain>
    </source>
</reference>
<gene>
    <name evidence="7" type="ORF">HYH03_003824</name>
</gene>
<evidence type="ECO:0000313" key="8">
    <source>
        <dbReference type="Proteomes" id="UP000612055"/>
    </source>
</evidence>
<evidence type="ECO:0000256" key="6">
    <source>
        <dbReference type="SAM" id="MobiDB-lite"/>
    </source>
</evidence>
<keyword evidence="5" id="KW-0472">Membrane</keyword>
<sequence length="442" mass="45162">MGPLRGLGGLARWAARAQLGGAGTEASCLVPGLGPAFPGRHYSTSGPAAVFPGSTDDSQPIPGSDQAISPQPLAADLPGPSPSSPVDAADALGIAAHTSLEDSFALFFSPTQLGVQLWEGVHTATGLPWWASIPAATVAVRGLLLPLSLKAYAASSQIALLHRAVGLSRSISEAVESTASSASAEAASAKKDGDEAAASTSGSGRGAGKAAAASLGRVELVRRVMAQLREAQGPTPSFGWYLGNAAVQVPLAMALTQAMRRMSEGLWPGLVNEGALYFGDLTAPPVYLQTWSTPYGTAGAILPLALVLVYLSGTDRAAGATSPGIFSALKLLCLPLYVVALLQPHAVLLYWLSLAATQVGVYELGSRVPALQRPDLKKAGAEGSESDDDAKAESLDDLLLGLSEAYSKAGNAGAARACLLALLTRQPGLAAAEERLRQLEGK</sequence>
<feature type="region of interest" description="Disordered" evidence="6">
    <location>
        <begin position="44"/>
        <end position="84"/>
    </location>
</feature>